<keyword evidence="2" id="KW-0548">Nucleotidyltransferase</keyword>
<dbReference type="RefSeq" id="WP_054565251.1">
    <property type="nucleotide sequence ID" value="NZ_FAOZ01000021.1"/>
</dbReference>
<keyword evidence="2" id="KW-0808">Transferase</keyword>
<accession>A0A0S4QWB2</accession>
<dbReference type="EMBL" id="FAOZ01000021">
    <property type="protein sequence ID" value="CUU58726.1"/>
    <property type="molecule type" value="Genomic_DNA"/>
</dbReference>
<reference evidence="3" key="1">
    <citation type="submission" date="2015-11" db="EMBL/GenBank/DDBJ databases">
        <authorList>
            <person name="Varghese N."/>
        </authorList>
    </citation>
    <scope>NUCLEOTIDE SEQUENCE [LARGE SCALE GENOMIC DNA]</scope>
    <source>
        <strain evidence="3">DSM 45899</strain>
    </source>
</reference>
<keyword evidence="3" id="KW-1185">Reference proteome</keyword>
<organism evidence="2 3">
    <name type="scientific">Parafrankia irregularis</name>
    <dbReference type="NCBI Taxonomy" id="795642"/>
    <lineage>
        <taxon>Bacteria</taxon>
        <taxon>Bacillati</taxon>
        <taxon>Actinomycetota</taxon>
        <taxon>Actinomycetes</taxon>
        <taxon>Frankiales</taxon>
        <taxon>Frankiaceae</taxon>
        <taxon>Parafrankia</taxon>
    </lineage>
</organism>
<dbReference type="InterPro" id="IPR005835">
    <property type="entry name" value="NTP_transferase_dom"/>
</dbReference>
<evidence type="ECO:0000313" key="2">
    <source>
        <dbReference type="EMBL" id="CUU58726.1"/>
    </source>
</evidence>
<proteinExistence type="predicted"/>
<evidence type="ECO:0000259" key="1">
    <source>
        <dbReference type="Pfam" id="PF00483"/>
    </source>
</evidence>
<sequence length="281" mass="31507">MTTDTTRPAAAADSAGLDPRDIPVVILCGGMGTRLREASEKLPKPLVDIGGKPVLWHIMKTYEHYGFRKFVLCLGYKSDLIKNYFLAYRQQVADFTLKLSDDHTPQFHNTAGDEDWEVTFAETGLLTGTGARLRRVAQYLTAPRFMITYGDGVGAINVADVLADHVRSGRIGTVTGVRPSSRYGELVTEGNAVTQFAEKPPATGWVSGGYFVFEREFVDKYLDDDPSTMLERHPLQQLARDNQLTLHTHEGFWMGMDTFRDWTELNQLWDAGAAPWRVWAD</sequence>
<evidence type="ECO:0000313" key="3">
    <source>
        <dbReference type="Proteomes" id="UP000198802"/>
    </source>
</evidence>
<dbReference type="AlphaFoldDB" id="A0A0S4QWB2"/>
<dbReference type="Gene3D" id="3.90.550.10">
    <property type="entry name" value="Spore Coat Polysaccharide Biosynthesis Protein SpsA, Chain A"/>
    <property type="match status" value="1"/>
</dbReference>
<dbReference type="InterPro" id="IPR013446">
    <property type="entry name" value="G1P_cyt_trans-like"/>
</dbReference>
<protein>
    <submittedName>
        <fullName evidence="2">Glucose-1-phosphate cytidylyltransferase</fullName>
    </submittedName>
</protein>
<gene>
    <name evidence="2" type="ORF">Ga0074812_121103</name>
</gene>
<dbReference type="Pfam" id="PF00483">
    <property type="entry name" value="NTP_transferase"/>
    <property type="match status" value="1"/>
</dbReference>
<dbReference type="InterPro" id="IPR029044">
    <property type="entry name" value="Nucleotide-diphossugar_trans"/>
</dbReference>
<feature type="domain" description="Nucleotidyl transferase" evidence="1">
    <location>
        <begin position="25"/>
        <end position="265"/>
    </location>
</feature>
<name>A0A0S4QWB2_9ACTN</name>
<dbReference type="GO" id="GO:0047343">
    <property type="term" value="F:glucose-1-phosphate cytidylyltransferase activity"/>
    <property type="evidence" value="ECO:0007669"/>
    <property type="project" value="InterPro"/>
</dbReference>
<dbReference type="Proteomes" id="UP000198802">
    <property type="component" value="Unassembled WGS sequence"/>
</dbReference>
<dbReference type="PANTHER" id="PTHR47183:SF1">
    <property type="entry name" value="GLUCOSE-1-PHOSPHATE CYTIDYLYLTRANSFERASE"/>
    <property type="match status" value="1"/>
</dbReference>
<dbReference type="PANTHER" id="PTHR47183">
    <property type="entry name" value="GLUCOSE-1-PHOSPHATE CYTIDYLYLTRANSFERASE-RELATED"/>
    <property type="match status" value="1"/>
</dbReference>
<dbReference type="SUPFAM" id="SSF53448">
    <property type="entry name" value="Nucleotide-diphospho-sugar transferases"/>
    <property type="match status" value="1"/>
</dbReference>